<dbReference type="PROSITE" id="PS51747">
    <property type="entry name" value="CYT_DCMP_DEAMINASES_2"/>
    <property type="match status" value="1"/>
</dbReference>
<sequence>MTVAGDDILLLRETIRIAGEARKAGNHPFGALLASADGAVLLTSGNTYLEDRGTGHAELNVARAAARSYEPEFLAACTLYTSVEPCSMCAGGVYWAGIGRLVYGMSEARLGELTGSNPENLTMSLPCRHVLAAGQRTVAVEGPFPELEDEIAEAHKDFW</sequence>
<dbReference type="CDD" id="cd01285">
    <property type="entry name" value="nucleoside_deaminase"/>
    <property type="match status" value="1"/>
</dbReference>
<evidence type="ECO:0000259" key="1">
    <source>
        <dbReference type="PROSITE" id="PS51747"/>
    </source>
</evidence>
<dbReference type="Proteomes" id="UP000064921">
    <property type="component" value="Chromosome"/>
</dbReference>
<dbReference type="GO" id="GO:0002100">
    <property type="term" value="P:tRNA wobble adenosine to inosine editing"/>
    <property type="evidence" value="ECO:0007669"/>
    <property type="project" value="TreeGrafter"/>
</dbReference>
<organism evidence="2 3">
    <name type="scientific">Pannonibacter phragmitetus</name>
    <dbReference type="NCBI Taxonomy" id="121719"/>
    <lineage>
        <taxon>Bacteria</taxon>
        <taxon>Pseudomonadati</taxon>
        <taxon>Pseudomonadota</taxon>
        <taxon>Alphaproteobacteria</taxon>
        <taxon>Hyphomicrobiales</taxon>
        <taxon>Stappiaceae</taxon>
        <taxon>Pannonibacter</taxon>
    </lineage>
</organism>
<dbReference type="PANTHER" id="PTHR11079">
    <property type="entry name" value="CYTOSINE DEAMINASE FAMILY MEMBER"/>
    <property type="match status" value="1"/>
</dbReference>
<dbReference type="Pfam" id="PF00383">
    <property type="entry name" value="dCMP_cyt_deam_1"/>
    <property type="match status" value="1"/>
</dbReference>
<dbReference type="RefSeq" id="WP_058899312.1">
    <property type="nucleotide sequence ID" value="NZ_CP013068.1"/>
</dbReference>
<protein>
    <submittedName>
        <fullName evidence="2">Cytidine deaminase</fullName>
    </submittedName>
</protein>
<dbReference type="eggNOG" id="COG0590">
    <property type="taxonomic scope" value="Bacteria"/>
</dbReference>
<evidence type="ECO:0000313" key="2">
    <source>
        <dbReference type="EMBL" id="ALV28056.1"/>
    </source>
</evidence>
<dbReference type="PANTHER" id="PTHR11079:SF202">
    <property type="entry name" value="TRNA-SPECIFIC ADENOSINE DEAMINASE"/>
    <property type="match status" value="1"/>
</dbReference>
<keyword evidence="3" id="KW-1185">Reference proteome</keyword>
<dbReference type="EMBL" id="CP013068">
    <property type="protein sequence ID" value="ALV28056.1"/>
    <property type="molecule type" value="Genomic_DNA"/>
</dbReference>
<dbReference type="STRING" id="121719.APZ00_14105"/>
<dbReference type="InterPro" id="IPR002125">
    <property type="entry name" value="CMP_dCMP_dom"/>
</dbReference>
<gene>
    <name evidence="2" type="ORF">APZ00_14105</name>
</gene>
<name>A0A0U3N587_9HYPH</name>
<reference evidence="2 3" key="1">
    <citation type="submission" date="2015-10" db="EMBL/GenBank/DDBJ databases">
        <title>The world's first case of liver abscess caused by Pannonibacter phragmitetus.</title>
        <authorList>
            <person name="Ming D."/>
            <person name="Wang M."/>
            <person name="Zhou Y."/>
            <person name="Jiang T."/>
            <person name="Hu S."/>
        </authorList>
    </citation>
    <scope>NUCLEOTIDE SEQUENCE [LARGE SCALE GENOMIC DNA]</scope>
    <source>
        <strain evidence="2 3">31801</strain>
    </source>
</reference>
<dbReference type="KEGG" id="pphr:APZ00_14105"/>
<proteinExistence type="predicted"/>
<evidence type="ECO:0000313" key="3">
    <source>
        <dbReference type="Proteomes" id="UP000064921"/>
    </source>
</evidence>
<dbReference type="GO" id="GO:0052717">
    <property type="term" value="F:tRNA-specific adenosine-34 deaminase activity"/>
    <property type="evidence" value="ECO:0007669"/>
    <property type="project" value="TreeGrafter"/>
</dbReference>
<dbReference type="SUPFAM" id="SSF53927">
    <property type="entry name" value="Cytidine deaminase-like"/>
    <property type="match status" value="1"/>
</dbReference>
<dbReference type="InterPro" id="IPR016193">
    <property type="entry name" value="Cytidine_deaminase-like"/>
</dbReference>
<feature type="domain" description="CMP/dCMP-type deaminase" evidence="1">
    <location>
        <begin position="5"/>
        <end position="117"/>
    </location>
</feature>
<dbReference type="Gene3D" id="3.40.140.10">
    <property type="entry name" value="Cytidine Deaminase, domain 2"/>
    <property type="match status" value="1"/>
</dbReference>
<dbReference type="AlphaFoldDB" id="A0A0U3N587"/>
<accession>A0A0U3N587</accession>